<gene>
    <name evidence="3" type="ORF">D0Z70_01125</name>
</gene>
<dbReference type="EMBL" id="QVRA01000001">
    <property type="protein sequence ID" value="RJG57851.1"/>
    <property type="molecule type" value="Genomic_DNA"/>
</dbReference>
<evidence type="ECO:0000313" key="3">
    <source>
        <dbReference type="EMBL" id="RJG57851.1"/>
    </source>
</evidence>
<accession>A0A418YYA2</accession>
<evidence type="ECO:0000313" key="4">
    <source>
        <dbReference type="Proteomes" id="UP000283469"/>
    </source>
</evidence>
<sequence length="474" mass="51139">MRRVSLIVGLSVAALVAGCAPSVRRAPLAAAVASPIDWREPVPANAVAADTQWWRRLSDPALVPLVERALANNTDVLVAVARVEEAEAAIRQTRAGRLPTLDAQGAAGAQRALNELTGAGAETVFAQPALAGAWNLDLFGRVRALEGAARARYVASQADRDATRLSVVSSTVRSYVTLLSLGAQLQVSRNTLASRQEALRIATDRATVGYSSQLELTQAQSEFEAVAQTIPRIEQAYRVQENALRRLTGDLPGVVARGTLETMALPSPPTGLSSTLLRRRPDLLSAEYAIVAADRQIASRRAEFLPNVQLTGSAGALFVEALGWDPVTLWDIGGSILAPIFAGGRLTAQLDVATAQRDQAAFAYRGAVLTAFGEVENALSGERRLREQFDRVTRRRAILQRSLVLARDRYRGGYAAYIEELDAQRNLFQVDLDAIAVREAQLNNLVQLWAALGGGWEDRDIQVQAKDLGVRALR</sequence>
<dbReference type="InterPro" id="IPR003423">
    <property type="entry name" value="OMP_efflux"/>
</dbReference>
<dbReference type="Pfam" id="PF02321">
    <property type="entry name" value="OEP"/>
    <property type="match status" value="2"/>
</dbReference>
<keyword evidence="2" id="KW-0449">Lipoprotein</keyword>
<feature type="chain" id="PRO_5018823871" evidence="2">
    <location>
        <begin position="26"/>
        <end position="474"/>
    </location>
</feature>
<keyword evidence="4" id="KW-1185">Reference proteome</keyword>
<evidence type="ECO:0000256" key="1">
    <source>
        <dbReference type="ARBA" id="ARBA00007613"/>
    </source>
</evidence>
<protein>
    <submittedName>
        <fullName evidence="3">Efflux transporter outer membrane subunit</fullName>
    </submittedName>
</protein>
<keyword evidence="2" id="KW-0732">Signal</keyword>
<comment type="subcellular location">
    <subcellularLocation>
        <location evidence="2">Cell membrane</location>
        <topology evidence="2">Lipid-anchor</topology>
    </subcellularLocation>
</comment>
<keyword evidence="2" id="KW-1134">Transmembrane beta strand</keyword>
<dbReference type="Gene3D" id="1.20.1600.10">
    <property type="entry name" value="Outer membrane efflux proteins (OEP)"/>
    <property type="match status" value="1"/>
</dbReference>
<reference evidence="3 4" key="1">
    <citation type="submission" date="2018-08" db="EMBL/GenBank/DDBJ databases">
        <title>Sphingobium sp. EO9.</title>
        <authorList>
            <person name="Park Y."/>
            <person name="Kim K.H."/>
            <person name="Jeon C.O."/>
        </authorList>
    </citation>
    <scope>NUCLEOTIDE SEQUENCE [LARGE SCALE GENOMIC DNA]</scope>
    <source>
        <strain evidence="3 4">EO9</strain>
    </source>
</reference>
<keyword evidence="2" id="KW-0564">Palmitate</keyword>
<dbReference type="NCBIfam" id="TIGR01845">
    <property type="entry name" value="outer_NodT"/>
    <property type="match status" value="1"/>
</dbReference>
<dbReference type="RefSeq" id="WP_119743579.1">
    <property type="nucleotide sequence ID" value="NZ_QVRA01000001.1"/>
</dbReference>
<organism evidence="3 4">
    <name type="scientific">Sphingobium terrigena</name>
    <dbReference type="NCBI Taxonomy" id="2304063"/>
    <lineage>
        <taxon>Bacteria</taxon>
        <taxon>Pseudomonadati</taxon>
        <taxon>Pseudomonadota</taxon>
        <taxon>Alphaproteobacteria</taxon>
        <taxon>Sphingomonadales</taxon>
        <taxon>Sphingomonadaceae</taxon>
        <taxon>Sphingobium</taxon>
    </lineage>
</organism>
<evidence type="ECO:0000256" key="2">
    <source>
        <dbReference type="RuleBase" id="RU362097"/>
    </source>
</evidence>
<keyword evidence="2" id="KW-0812">Transmembrane</keyword>
<name>A0A418YYA2_9SPHN</name>
<dbReference type="Gene3D" id="2.20.200.10">
    <property type="entry name" value="Outer membrane efflux proteins (OEP)"/>
    <property type="match status" value="1"/>
</dbReference>
<keyword evidence="2" id="KW-0472">Membrane</keyword>
<dbReference type="AlphaFoldDB" id="A0A418YYA2"/>
<comment type="caution">
    <text evidence="3">The sequence shown here is derived from an EMBL/GenBank/DDBJ whole genome shotgun (WGS) entry which is preliminary data.</text>
</comment>
<comment type="similarity">
    <text evidence="1 2">Belongs to the outer membrane factor (OMF) (TC 1.B.17) family.</text>
</comment>
<dbReference type="GO" id="GO:0005886">
    <property type="term" value="C:plasma membrane"/>
    <property type="evidence" value="ECO:0007669"/>
    <property type="project" value="UniProtKB-SubCell"/>
</dbReference>
<dbReference type="PANTHER" id="PTHR30203">
    <property type="entry name" value="OUTER MEMBRANE CATION EFFLUX PROTEIN"/>
    <property type="match status" value="1"/>
</dbReference>
<dbReference type="Proteomes" id="UP000283469">
    <property type="component" value="Unassembled WGS sequence"/>
</dbReference>
<proteinExistence type="inferred from homology"/>
<dbReference type="SUPFAM" id="SSF56954">
    <property type="entry name" value="Outer membrane efflux proteins (OEP)"/>
    <property type="match status" value="1"/>
</dbReference>
<dbReference type="GO" id="GO:0015562">
    <property type="term" value="F:efflux transmembrane transporter activity"/>
    <property type="evidence" value="ECO:0007669"/>
    <property type="project" value="InterPro"/>
</dbReference>
<dbReference type="OrthoDB" id="9783100at2"/>
<feature type="signal peptide" evidence="2">
    <location>
        <begin position="1"/>
        <end position="25"/>
    </location>
</feature>
<dbReference type="InterPro" id="IPR010131">
    <property type="entry name" value="MdtP/NodT-like"/>
</dbReference>
<dbReference type="PROSITE" id="PS51257">
    <property type="entry name" value="PROKAR_LIPOPROTEIN"/>
    <property type="match status" value="1"/>
</dbReference>